<proteinExistence type="predicted"/>
<organism evidence="2 3">
    <name type="scientific">Diversispora eburnea</name>
    <dbReference type="NCBI Taxonomy" id="1213867"/>
    <lineage>
        <taxon>Eukaryota</taxon>
        <taxon>Fungi</taxon>
        <taxon>Fungi incertae sedis</taxon>
        <taxon>Mucoromycota</taxon>
        <taxon>Glomeromycotina</taxon>
        <taxon>Glomeromycetes</taxon>
        <taxon>Diversisporales</taxon>
        <taxon>Diversisporaceae</taxon>
        <taxon>Diversispora</taxon>
    </lineage>
</organism>
<dbReference type="AlphaFoldDB" id="A0A9N9GS00"/>
<dbReference type="OrthoDB" id="2336277at2759"/>
<feature type="region of interest" description="Disordered" evidence="1">
    <location>
        <begin position="1"/>
        <end position="23"/>
    </location>
</feature>
<evidence type="ECO:0000313" key="3">
    <source>
        <dbReference type="Proteomes" id="UP000789706"/>
    </source>
</evidence>
<accession>A0A9N9GS00</accession>
<evidence type="ECO:0000313" key="2">
    <source>
        <dbReference type="EMBL" id="CAG8621338.1"/>
    </source>
</evidence>
<comment type="caution">
    <text evidence="2">The sequence shown here is derived from an EMBL/GenBank/DDBJ whole genome shotgun (WGS) entry which is preliminary data.</text>
</comment>
<reference evidence="2" key="1">
    <citation type="submission" date="2021-06" db="EMBL/GenBank/DDBJ databases">
        <authorList>
            <person name="Kallberg Y."/>
            <person name="Tangrot J."/>
            <person name="Rosling A."/>
        </authorList>
    </citation>
    <scope>NUCLEOTIDE SEQUENCE</scope>
    <source>
        <strain evidence="2">AZ414A</strain>
    </source>
</reference>
<sequence length="184" mass="21469">MTPKKLNKDPNSQLLEKPTKSRPPLARLAKDDITVILYAKELKGESKKVSKWYKIGTSNNTKIEKVEIFPELTPQEIITPEKPKPNPNKIKRKRKTTEIENIMCRVMRKIFTVWLCKEDKVYVIKFAIGSLLTNLSYQVLFLNFELYMNDPENKDPIKMSDEISKYFNRISDPDQIHILIKSGN</sequence>
<dbReference type="EMBL" id="CAJVPK010002962">
    <property type="protein sequence ID" value="CAG8621338.1"/>
    <property type="molecule type" value="Genomic_DNA"/>
</dbReference>
<dbReference type="Proteomes" id="UP000789706">
    <property type="component" value="Unassembled WGS sequence"/>
</dbReference>
<evidence type="ECO:0000256" key="1">
    <source>
        <dbReference type="SAM" id="MobiDB-lite"/>
    </source>
</evidence>
<keyword evidence="3" id="KW-1185">Reference proteome</keyword>
<name>A0A9N9GS00_9GLOM</name>
<protein>
    <submittedName>
        <fullName evidence="2">3326_t:CDS:1</fullName>
    </submittedName>
</protein>
<gene>
    <name evidence="2" type="ORF">DEBURN_LOCUS10383</name>
</gene>